<organism evidence="5 6">
    <name type="scientific">Stieleria neptunia</name>
    <dbReference type="NCBI Taxonomy" id="2527979"/>
    <lineage>
        <taxon>Bacteria</taxon>
        <taxon>Pseudomonadati</taxon>
        <taxon>Planctomycetota</taxon>
        <taxon>Planctomycetia</taxon>
        <taxon>Pirellulales</taxon>
        <taxon>Pirellulaceae</taxon>
        <taxon>Stieleria</taxon>
    </lineage>
</organism>
<dbReference type="InterPro" id="IPR039422">
    <property type="entry name" value="MarR/SlyA-like"/>
</dbReference>
<dbReference type="PANTHER" id="PTHR33164">
    <property type="entry name" value="TRANSCRIPTIONAL REGULATOR, MARR FAMILY"/>
    <property type="match status" value="1"/>
</dbReference>
<accession>A0A518HKT8</accession>
<evidence type="ECO:0000259" key="4">
    <source>
        <dbReference type="PROSITE" id="PS50995"/>
    </source>
</evidence>
<feature type="domain" description="HTH marR-type" evidence="4">
    <location>
        <begin position="50"/>
        <end position="182"/>
    </location>
</feature>
<keyword evidence="1" id="KW-0805">Transcription regulation</keyword>
<dbReference type="Pfam" id="PF12802">
    <property type="entry name" value="MarR_2"/>
    <property type="match status" value="1"/>
</dbReference>
<reference evidence="5 6" key="1">
    <citation type="submission" date="2019-03" db="EMBL/GenBank/DDBJ databases">
        <title>Deep-cultivation of Planctomycetes and their phenomic and genomic characterization uncovers novel biology.</title>
        <authorList>
            <person name="Wiegand S."/>
            <person name="Jogler M."/>
            <person name="Boedeker C."/>
            <person name="Pinto D."/>
            <person name="Vollmers J."/>
            <person name="Rivas-Marin E."/>
            <person name="Kohn T."/>
            <person name="Peeters S.H."/>
            <person name="Heuer A."/>
            <person name="Rast P."/>
            <person name="Oberbeckmann S."/>
            <person name="Bunk B."/>
            <person name="Jeske O."/>
            <person name="Meyerdierks A."/>
            <person name="Storesund J.E."/>
            <person name="Kallscheuer N."/>
            <person name="Luecker S."/>
            <person name="Lage O.M."/>
            <person name="Pohl T."/>
            <person name="Merkel B.J."/>
            <person name="Hornburger P."/>
            <person name="Mueller R.-W."/>
            <person name="Bruemmer F."/>
            <person name="Labrenz M."/>
            <person name="Spormann A.M."/>
            <person name="Op den Camp H."/>
            <person name="Overmann J."/>
            <person name="Amann R."/>
            <person name="Jetten M.S.M."/>
            <person name="Mascher T."/>
            <person name="Medema M.H."/>
            <person name="Devos D.P."/>
            <person name="Kaster A.-K."/>
            <person name="Ovreas L."/>
            <person name="Rohde M."/>
            <person name="Galperin M.Y."/>
            <person name="Jogler C."/>
        </authorList>
    </citation>
    <scope>NUCLEOTIDE SEQUENCE [LARGE SCALE GENOMIC DNA]</scope>
    <source>
        <strain evidence="5 6">Enr13</strain>
    </source>
</reference>
<dbReference type="PRINTS" id="PR00598">
    <property type="entry name" value="HTHMARR"/>
</dbReference>
<dbReference type="PROSITE" id="PS50995">
    <property type="entry name" value="HTH_MARR_2"/>
    <property type="match status" value="1"/>
</dbReference>
<dbReference type="GO" id="GO:0006950">
    <property type="term" value="P:response to stress"/>
    <property type="evidence" value="ECO:0007669"/>
    <property type="project" value="TreeGrafter"/>
</dbReference>
<evidence type="ECO:0000256" key="3">
    <source>
        <dbReference type="ARBA" id="ARBA00023163"/>
    </source>
</evidence>
<dbReference type="InterPro" id="IPR036390">
    <property type="entry name" value="WH_DNA-bd_sf"/>
</dbReference>
<dbReference type="Proteomes" id="UP000319004">
    <property type="component" value="Chromosome"/>
</dbReference>
<dbReference type="SMART" id="SM00347">
    <property type="entry name" value="HTH_MARR"/>
    <property type="match status" value="1"/>
</dbReference>
<dbReference type="InterPro" id="IPR036388">
    <property type="entry name" value="WH-like_DNA-bd_sf"/>
</dbReference>
<dbReference type="InterPro" id="IPR023187">
    <property type="entry name" value="Tscrpt_reg_MarR-type_CS"/>
</dbReference>
<dbReference type="GO" id="GO:0003700">
    <property type="term" value="F:DNA-binding transcription factor activity"/>
    <property type="evidence" value="ECO:0007669"/>
    <property type="project" value="InterPro"/>
</dbReference>
<evidence type="ECO:0000256" key="1">
    <source>
        <dbReference type="ARBA" id="ARBA00023015"/>
    </source>
</evidence>
<dbReference type="KEGG" id="snep:Enr13x_12270"/>
<evidence type="ECO:0000256" key="2">
    <source>
        <dbReference type="ARBA" id="ARBA00023125"/>
    </source>
</evidence>
<keyword evidence="6" id="KW-1185">Reference proteome</keyword>
<keyword evidence="3" id="KW-0804">Transcription</keyword>
<dbReference type="AlphaFoldDB" id="A0A518HKT8"/>
<name>A0A518HKT8_9BACT</name>
<evidence type="ECO:0000313" key="5">
    <source>
        <dbReference type="EMBL" id="QDV41389.1"/>
    </source>
</evidence>
<dbReference type="GO" id="GO:0003677">
    <property type="term" value="F:DNA binding"/>
    <property type="evidence" value="ECO:0007669"/>
    <property type="project" value="UniProtKB-KW"/>
</dbReference>
<dbReference type="Gene3D" id="1.10.10.10">
    <property type="entry name" value="Winged helix-like DNA-binding domain superfamily/Winged helix DNA-binding domain"/>
    <property type="match status" value="1"/>
</dbReference>
<protein>
    <submittedName>
        <fullName evidence="5">Transcriptional regulator SlyA</fullName>
    </submittedName>
</protein>
<dbReference type="PROSITE" id="PS01117">
    <property type="entry name" value="HTH_MARR_1"/>
    <property type="match status" value="1"/>
</dbReference>
<proteinExistence type="predicted"/>
<keyword evidence="2" id="KW-0238">DNA-binding</keyword>
<sequence length="195" mass="21611">MESGLGRILAKTAKAGRKDLTGDCAATLIVSRLTNCLGSGVRPVLDYDFDESIGYWLTVTTQRYHRAFNDALVPYGITFRQSQVLGWLALEGELSQAELAGKMMIEPPTLVRILDRMERDGLIRRRPCPADRRRKLIGATAKSKPVWAKIVDCAKGIRAQATAGLTDRQQATLKKLLGRVHENLLLQPPAELSDR</sequence>
<dbReference type="InterPro" id="IPR000835">
    <property type="entry name" value="HTH_MarR-typ"/>
</dbReference>
<evidence type="ECO:0000313" key="6">
    <source>
        <dbReference type="Proteomes" id="UP000319004"/>
    </source>
</evidence>
<dbReference type="EMBL" id="CP037423">
    <property type="protein sequence ID" value="QDV41389.1"/>
    <property type="molecule type" value="Genomic_DNA"/>
</dbReference>
<dbReference type="SUPFAM" id="SSF46785">
    <property type="entry name" value="Winged helix' DNA-binding domain"/>
    <property type="match status" value="1"/>
</dbReference>
<dbReference type="PANTHER" id="PTHR33164:SF64">
    <property type="entry name" value="TRANSCRIPTIONAL REGULATOR SLYA"/>
    <property type="match status" value="1"/>
</dbReference>
<gene>
    <name evidence="5" type="primary">slyA</name>
    <name evidence="5" type="ORF">Enr13x_12270</name>
</gene>